<name>M6W0E8_9LEPT</name>
<accession>M6W0E8</accession>
<gene>
    <name evidence="1" type="ORF">LEP1GSC172_1163</name>
</gene>
<sequence>MCVDSKILFNCVGWLWALRFDQQIARKKQDTIIFLISIYYKT</sequence>
<proteinExistence type="predicted"/>
<protein>
    <submittedName>
        <fullName evidence="1">Uncharacterized protein</fullName>
    </submittedName>
</protein>
<organism evidence="1 2">
    <name type="scientific">Leptospira noguchii</name>
    <dbReference type="NCBI Taxonomy" id="28182"/>
    <lineage>
        <taxon>Bacteria</taxon>
        <taxon>Pseudomonadati</taxon>
        <taxon>Spirochaetota</taxon>
        <taxon>Spirochaetia</taxon>
        <taxon>Leptospirales</taxon>
        <taxon>Leptospiraceae</taxon>
        <taxon>Leptospira</taxon>
    </lineage>
</organism>
<dbReference type="EMBL" id="AKWD02000008">
    <property type="protein sequence ID" value="EMO55273.1"/>
    <property type="molecule type" value="Genomic_DNA"/>
</dbReference>
<dbReference type="AlphaFoldDB" id="M6W0E8"/>
<evidence type="ECO:0000313" key="1">
    <source>
        <dbReference type="EMBL" id="EMO55273.1"/>
    </source>
</evidence>
<reference evidence="1 2" key="1">
    <citation type="submission" date="2013-01" db="EMBL/GenBank/DDBJ databases">
        <authorList>
            <person name="Harkins D.M."/>
            <person name="Durkin A.S."/>
            <person name="Brinkac L.M."/>
            <person name="Haft D.H."/>
            <person name="Selengut J.D."/>
            <person name="Sanka R."/>
            <person name="DePew J."/>
            <person name="Purushe J."/>
            <person name="Matthias M.A."/>
            <person name="Vinetz J.M."/>
            <person name="Sutton G.G."/>
            <person name="Nierman W.C."/>
            <person name="Fouts D.E."/>
        </authorList>
    </citation>
    <scope>NUCLEOTIDE SEQUENCE [LARGE SCALE GENOMIC DNA]</scope>
    <source>
        <strain evidence="1 2">HAI1536</strain>
    </source>
</reference>
<dbReference type="Proteomes" id="UP000012112">
    <property type="component" value="Unassembled WGS sequence"/>
</dbReference>
<evidence type="ECO:0000313" key="2">
    <source>
        <dbReference type="Proteomes" id="UP000012112"/>
    </source>
</evidence>
<comment type="caution">
    <text evidence="1">The sequence shown here is derived from an EMBL/GenBank/DDBJ whole genome shotgun (WGS) entry which is preliminary data.</text>
</comment>